<dbReference type="GeneID" id="81707402"/>
<accession>A0A2I1KUW4</accession>
<reference evidence="14 15" key="1">
    <citation type="submission" date="2017-12" db="EMBL/GenBank/DDBJ databases">
        <title>Phylogenetic diversity of female urinary microbiome.</title>
        <authorList>
            <person name="Thomas-White K."/>
            <person name="Wolfe A.J."/>
        </authorList>
    </citation>
    <scope>NUCLEOTIDE SEQUENCE [LARGE SCALE GENOMIC DNA]</scope>
    <source>
        <strain evidence="14 15">UMB0319</strain>
    </source>
</reference>
<dbReference type="Gene3D" id="1.10.3080.10">
    <property type="entry name" value="Clc chloride channel"/>
    <property type="match status" value="1"/>
</dbReference>
<comment type="caution">
    <text evidence="14">The sequence shown here is derived from an EMBL/GenBank/DDBJ whole genome shotgun (WGS) entry which is preliminary data.</text>
</comment>
<feature type="transmembrane region" description="Helical" evidence="12">
    <location>
        <begin position="418"/>
        <end position="439"/>
    </location>
</feature>
<feature type="transmembrane region" description="Helical" evidence="12">
    <location>
        <begin position="216"/>
        <end position="235"/>
    </location>
</feature>
<dbReference type="GO" id="GO:0034707">
    <property type="term" value="C:chloride channel complex"/>
    <property type="evidence" value="ECO:0007669"/>
    <property type="project" value="UniProtKB-KW"/>
</dbReference>
<dbReference type="EMBL" id="PKHA01000001">
    <property type="protein sequence ID" value="PKY99406.1"/>
    <property type="molecule type" value="Genomic_DNA"/>
</dbReference>
<keyword evidence="8" id="KW-0868">Chloride</keyword>
<keyword evidence="2" id="KW-0813">Transport</keyword>
<keyword evidence="4 12" id="KW-1133">Transmembrane helix</keyword>
<dbReference type="Gene3D" id="3.10.580.10">
    <property type="entry name" value="CBS-domain"/>
    <property type="match status" value="1"/>
</dbReference>
<keyword evidence="5" id="KW-0406">Ion transport</keyword>
<dbReference type="PRINTS" id="PR00762">
    <property type="entry name" value="CLCHANNEL"/>
</dbReference>
<dbReference type="AlphaFoldDB" id="A0A2I1KUW4"/>
<evidence type="ECO:0000256" key="12">
    <source>
        <dbReference type="SAM" id="Phobius"/>
    </source>
</evidence>
<comment type="subcellular location">
    <subcellularLocation>
        <location evidence="1">Membrane</location>
        <topology evidence="1">Multi-pass membrane protein</topology>
    </subcellularLocation>
</comment>
<evidence type="ECO:0000313" key="14">
    <source>
        <dbReference type="EMBL" id="PKY99406.1"/>
    </source>
</evidence>
<keyword evidence="10" id="KW-0129">CBS domain</keyword>
<feature type="region of interest" description="Disordered" evidence="11">
    <location>
        <begin position="615"/>
        <end position="635"/>
    </location>
</feature>
<keyword evidence="9" id="KW-0407">Ion channel</keyword>
<dbReference type="CDD" id="cd02205">
    <property type="entry name" value="CBS_pair_SF"/>
    <property type="match status" value="1"/>
</dbReference>
<feature type="transmembrane region" description="Helical" evidence="12">
    <location>
        <begin position="76"/>
        <end position="98"/>
    </location>
</feature>
<feature type="transmembrane region" description="Helical" evidence="12">
    <location>
        <begin position="256"/>
        <end position="273"/>
    </location>
</feature>
<evidence type="ECO:0000256" key="8">
    <source>
        <dbReference type="ARBA" id="ARBA00023214"/>
    </source>
</evidence>
<evidence type="ECO:0000259" key="13">
    <source>
        <dbReference type="PROSITE" id="PS51371"/>
    </source>
</evidence>
<gene>
    <name evidence="14" type="ORF">CYJ26_00380</name>
</gene>
<dbReference type="SUPFAM" id="SSF54631">
    <property type="entry name" value="CBS-domain pair"/>
    <property type="match status" value="1"/>
</dbReference>
<feature type="compositionally biased region" description="Basic residues" evidence="11">
    <location>
        <begin position="624"/>
        <end position="635"/>
    </location>
</feature>
<evidence type="ECO:0000256" key="10">
    <source>
        <dbReference type="PROSITE-ProRule" id="PRU00703"/>
    </source>
</evidence>
<proteinExistence type="predicted"/>
<dbReference type="InterPro" id="IPR014743">
    <property type="entry name" value="Cl-channel_core"/>
</dbReference>
<dbReference type="PANTHER" id="PTHR43427:SF6">
    <property type="entry name" value="CHLORIDE CHANNEL PROTEIN CLC-E"/>
    <property type="match status" value="1"/>
</dbReference>
<feature type="transmembrane region" description="Helical" evidence="12">
    <location>
        <begin position="34"/>
        <end position="56"/>
    </location>
</feature>
<feature type="transmembrane region" description="Helical" evidence="12">
    <location>
        <begin position="180"/>
        <end position="204"/>
    </location>
</feature>
<evidence type="ECO:0000256" key="6">
    <source>
        <dbReference type="ARBA" id="ARBA00023136"/>
    </source>
</evidence>
<keyword evidence="7" id="KW-0869">Chloride channel</keyword>
<dbReference type="PROSITE" id="PS51371">
    <property type="entry name" value="CBS"/>
    <property type="match status" value="1"/>
</dbReference>
<protein>
    <submittedName>
        <fullName evidence="14">Chloride channel protein</fullName>
    </submittedName>
</protein>
<dbReference type="CDD" id="cd00400">
    <property type="entry name" value="Voltage_gated_ClC"/>
    <property type="match status" value="1"/>
</dbReference>
<evidence type="ECO:0000256" key="1">
    <source>
        <dbReference type="ARBA" id="ARBA00004141"/>
    </source>
</evidence>
<keyword evidence="3 12" id="KW-0812">Transmembrane</keyword>
<dbReference type="GO" id="GO:0005254">
    <property type="term" value="F:chloride channel activity"/>
    <property type="evidence" value="ECO:0007669"/>
    <property type="project" value="UniProtKB-KW"/>
</dbReference>
<sequence>MPGHEPPQGPGRPRLRQRAAADALAILRYHRSGLYSLAVLVGLAAGAGAICFRLGIDAWAQLLTGSHAPATSPAGGGLLSFAGGWFLLLVPVVSGLIVGPLMAWLGPTPTGHGVAGVIWSARRRDGAMAPRAATASVVAAALTIGGGGSVGPEGPIAELGASTASLAGRRMGLPSRWVRMLAAAGTAAGVAAAFNAPLAGAFFAMEVILLDFTVDAFAFVVLACVSSTVLSHQVLGEAVTMPLPELDLAGDARLGWVALLGVVGGVVGVVFSRCRYLMADAAAWLWRVTHLPIWARPALGGLTVGALLMIWPQSYGESSAVLSTILDGGYSAGALVGLMSLKIVATSLTLAVGFAGGVFAPSLFIGGALGAAFGLALVPDHPSAAAVFGVIGMGAVFTGAARAPITAVVLIIEMTSQYSLLTPLMLASVLATFASRFLTRTTIYTEELRRRGEDVEDPLASTLVGRATARRLMSSPPAVLLASDRLTHAARVLQASGSSVLPVVDDAVAPGAGSLGSLLGCVSAVQIAETLAEPDHSRAKTLGELRLTHEKVDEHEEATAVLALLSRSHADGVPVVRGPGASGGAASCQLVGWISQQDMVRRLYRHQRAAQEAAASRTSLGARVQRRLRRRLSSR</sequence>
<evidence type="ECO:0000256" key="3">
    <source>
        <dbReference type="ARBA" id="ARBA00022692"/>
    </source>
</evidence>
<dbReference type="Pfam" id="PF00654">
    <property type="entry name" value="Voltage_CLC"/>
    <property type="match status" value="1"/>
</dbReference>
<evidence type="ECO:0000256" key="9">
    <source>
        <dbReference type="ARBA" id="ARBA00023303"/>
    </source>
</evidence>
<dbReference type="SUPFAM" id="SSF81340">
    <property type="entry name" value="Clc chloride channel"/>
    <property type="match status" value="1"/>
</dbReference>
<dbReference type="InterPro" id="IPR050368">
    <property type="entry name" value="ClC-type_chloride_channel"/>
</dbReference>
<evidence type="ECO:0000256" key="2">
    <source>
        <dbReference type="ARBA" id="ARBA00022448"/>
    </source>
</evidence>
<dbReference type="InterPro" id="IPR046342">
    <property type="entry name" value="CBS_dom_sf"/>
</dbReference>
<dbReference type="InterPro" id="IPR001807">
    <property type="entry name" value="ClC"/>
</dbReference>
<evidence type="ECO:0000256" key="7">
    <source>
        <dbReference type="ARBA" id="ARBA00023173"/>
    </source>
</evidence>
<name>A0A2I1KUW4_9ACTO</name>
<dbReference type="PANTHER" id="PTHR43427">
    <property type="entry name" value="CHLORIDE CHANNEL PROTEIN CLC-E"/>
    <property type="match status" value="1"/>
</dbReference>
<keyword evidence="6 12" id="KW-0472">Membrane</keyword>
<dbReference type="RefSeq" id="WP_101637760.1">
    <property type="nucleotide sequence ID" value="NZ_JADNGB010000001.1"/>
</dbReference>
<feature type="transmembrane region" description="Helical" evidence="12">
    <location>
        <begin position="385"/>
        <end position="412"/>
    </location>
</feature>
<feature type="transmembrane region" description="Helical" evidence="12">
    <location>
        <begin position="358"/>
        <end position="378"/>
    </location>
</feature>
<organism evidence="14 15">
    <name type="scientific">Actinomyces urogenitalis</name>
    <dbReference type="NCBI Taxonomy" id="103621"/>
    <lineage>
        <taxon>Bacteria</taxon>
        <taxon>Bacillati</taxon>
        <taxon>Actinomycetota</taxon>
        <taxon>Actinomycetes</taxon>
        <taxon>Actinomycetales</taxon>
        <taxon>Actinomycetaceae</taxon>
        <taxon>Actinomyces</taxon>
    </lineage>
</organism>
<feature type="transmembrane region" description="Helical" evidence="12">
    <location>
        <begin position="293"/>
        <end position="311"/>
    </location>
</feature>
<dbReference type="InterPro" id="IPR000644">
    <property type="entry name" value="CBS_dom"/>
</dbReference>
<feature type="domain" description="CBS" evidence="13">
    <location>
        <begin position="473"/>
        <end position="538"/>
    </location>
</feature>
<evidence type="ECO:0000313" key="15">
    <source>
        <dbReference type="Proteomes" id="UP000234778"/>
    </source>
</evidence>
<evidence type="ECO:0000256" key="11">
    <source>
        <dbReference type="SAM" id="MobiDB-lite"/>
    </source>
</evidence>
<evidence type="ECO:0000256" key="5">
    <source>
        <dbReference type="ARBA" id="ARBA00023065"/>
    </source>
</evidence>
<evidence type="ECO:0000256" key="4">
    <source>
        <dbReference type="ARBA" id="ARBA00022989"/>
    </source>
</evidence>
<dbReference type="Proteomes" id="UP000234778">
    <property type="component" value="Unassembled WGS sequence"/>
</dbReference>
<feature type="transmembrane region" description="Helical" evidence="12">
    <location>
        <begin position="332"/>
        <end position="352"/>
    </location>
</feature>